<dbReference type="PANTHER" id="PTHR11255">
    <property type="entry name" value="DIACYLGLYCEROL KINASE"/>
    <property type="match status" value="1"/>
</dbReference>
<dbReference type="Pfam" id="PF14513">
    <property type="entry name" value="DAG_kinase_N"/>
    <property type="match status" value="1"/>
</dbReference>
<dbReference type="InterPro" id="IPR037607">
    <property type="entry name" value="DGK"/>
</dbReference>
<keyword evidence="3 12" id="KW-0808">Transferase</keyword>
<dbReference type="OrthoDB" id="242257at2759"/>
<evidence type="ECO:0000256" key="2">
    <source>
        <dbReference type="ARBA" id="ARBA00009280"/>
    </source>
</evidence>
<evidence type="ECO:0000313" key="15">
    <source>
        <dbReference type="Proteomes" id="UP000616769"/>
    </source>
</evidence>
<dbReference type="Pfam" id="PF00781">
    <property type="entry name" value="DAGK_cat"/>
    <property type="match status" value="1"/>
</dbReference>
<evidence type="ECO:0000256" key="13">
    <source>
        <dbReference type="SAM" id="MobiDB-lite"/>
    </source>
</evidence>
<feature type="region of interest" description="Disordered" evidence="13">
    <location>
        <begin position="174"/>
        <end position="201"/>
    </location>
</feature>
<dbReference type="InterPro" id="IPR046349">
    <property type="entry name" value="C1-like_sf"/>
</dbReference>
<proteinExistence type="inferred from homology"/>
<dbReference type="Gene3D" id="1.10.238.110">
    <property type="entry name" value="Diacylglycerol kinase alpha"/>
    <property type="match status" value="2"/>
</dbReference>
<keyword evidence="6 12" id="KW-0547">Nucleotide-binding</keyword>
<dbReference type="GO" id="GO:0005509">
    <property type="term" value="F:calcium ion binding"/>
    <property type="evidence" value="ECO:0007669"/>
    <property type="project" value="InterPro"/>
</dbReference>
<feature type="compositionally biased region" description="Polar residues" evidence="13">
    <location>
        <begin position="178"/>
        <end position="200"/>
    </location>
</feature>
<feature type="compositionally biased region" description="Basic residues" evidence="13">
    <location>
        <begin position="75"/>
        <end position="86"/>
    </location>
</feature>
<evidence type="ECO:0000256" key="7">
    <source>
        <dbReference type="ARBA" id="ARBA00022771"/>
    </source>
</evidence>
<dbReference type="GO" id="GO:0004143">
    <property type="term" value="F:ATP-dependent diacylglycerol kinase activity"/>
    <property type="evidence" value="ECO:0007669"/>
    <property type="project" value="UniProtKB-EC"/>
</dbReference>
<keyword evidence="4" id="KW-0479">Metal-binding</keyword>
<evidence type="ECO:0000256" key="1">
    <source>
        <dbReference type="ARBA" id="ARBA00001383"/>
    </source>
</evidence>
<dbReference type="PROSITE" id="PS00018">
    <property type="entry name" value="EF_HAND_1"/>
    <property type="match status" value="1"/>
</dbReference>
<gene>
    <name evidence="14" type="ORF">QR98_0001950</name>
</gene>
<evidence type="ECO:0000256" key="3">
    <source>
        <dbReference type="ARBA" id="ARBA00022679"/>
    </source>
</evidence>
<dbReference type="Gene3D" id="3.30.60.20">
    <property type="match status" value="1"/>
</dbReference>
<dbReference type="CDD" id="cd20851">
    <property type="entry name" value="C1_DGK_typeI_like_rpt2"/>
    <property type="match status" value="1"/>
</dbReference>
<evidence type="ECO:0000256" key="6">
    <source>
        <dbReference type="ARBA" id="ARBA00022741"/>
    </source>
</evidence>
<organism evidence="14 15">
    <name type="scientific">Sarcoptes scabiei</name>
    <name type="common">Itch mite</name>
    <name type="synonym">Acarus scabiei</name>
    <dbReference type="NCBI Taxonomy" id="52283"/>
    <lineage>
        <taxon>Eukaryota</taxon>
        <taxon>Metazoa</taxon>
        <taxon>Ecdysozoa</taxon>
        <taxon>Arthropoda</taxon>
        <taxon>Chelicerata</taxon>
        <taxon>Arachnida</taxon>
        <taxon>Acari</taxon>
        <taxon>Acariformes</taxon>
        <taxon>Sarcoptiformes</taxon>
        <taxon>Astigmata</taxon>
        <taxon>Psoroptidia</taxon>
        <taxon>Sarcoptoidea</taxon>
        <taxon>Sarcoptidae</taxon>
        <taxon>Sarcoptinae</taxon>
        <taxon>Sarcoptes</taxon>
    </lineage>
</organism>
<dbReference type="Proteomes" id="UP000616769">
    <property type="component" value="Unassembled WGS sequence"/>
</dbReference>
<dbReference type="GO" id="GO:0005524">
    <property type="term" value="F:ATP binding"/>
    <property type="evidence" value="ECO:0007669"/>
    <property type="project" value="UniProtKB-KW"/>
</dbReference>
<keyword evidence="8 12" id="KW-0418">Kinase</keyword>
<dbReference type="GO" id="GO:0008270">
    <property type="term" value="F:zinc ion binding"/>
    <property type="evidence" value="ECO:0007669"/>
    <property type="project" value="UniProtKB-KW"/>
</dbReference>
<keyword evidence="9" id="KW-0862">Zinc</keyword>
<dbReference type="SUPFAM" id="SSF57889">
    <property type="entry name" value="Cysteine-rich domain"/>
    <property type="match status" value="1"/>
</dbReference>
<dbReference type="GO" id="GO:0005886">
    <property type="term" value="C:plasma membrane"/>
    <property type="evidence" value="ECO:0007669"/>
    <property type="project" value="TreeGrafter"/>
</dbReference>
<dbReference type="SMART" id="SM00046">
    <property type="entry name" value="DAGKc"/>
    <property type="match status" value="1"/>
</dbReference>
<dbReference type="PROSITE" id="PS50081">
    <property type="entry name" value="ZF_DAG_PE_2"/>
    <property type="match status" value="1"/>
</dbReference>
<feature type="region of interest" description="Disordered" evidence="13">
    <location>
        <begin position="49"/>
        <end position="86"/>
    </location>
</feature>
<evidence type="ECO:0000256" key="8">
    <source>
        <dbReference type="ARBA" id="ARBA00022777"/>
    </source>
</evidence>
<feature type="region of interest" description="Disordered" evidence="13">
    <location>
        <begin position="120"/>
        <end position="152"/>
    </location>
</feature>
<dbReference type="EMBL" id="JXLN01000115">
    <property type="protein sequence ID" value="KPL96866.1"/>
    <property type="molecule type" value="Genomic_DNA"/>
</dbReference>
<evidence type="ECO:0000256" key="9">
    <source>
        <dbReference type="ARBA" id="ARBA00022833"/>
    </source>
</evidence>
<dbReference type="InterPro" id="IPR001206">
    <property type="entry name" value="Diacylglycerol_kinase_cat_dom"/>
</dbReference>
<dbReference type="FunFam" id="3.30.60.20:FF:000013">
    <property type="entry name" value="Diacylglycerol kinase"/>
    <property type="match status" value="1"/>
</dbReference>
<dbReference type="AlphaFoldDB" id="A0A131ZU20"/>
<keyword evidence="11 12" id="KW-0067">ATP-binding</keyword>
<accession>A0A131ZU20</accession>
<dbReference type="SMART" id="SM00109">
    <property type="entry name" value="C1"/>
    <property type="match status" value="1"/>
</dbReference>
<keyword evidence="5" id="KW-0677">Repeat</keyword>
<dbReference type="PROSITE" id="PS50146">
    <property type="entry name" value="DAGK"/>
    <property type="match status" value="1"/>
</dbReference>
<dbReference type="Pfam" id="PF00130">
    <property type="entry name" value="C1_1"/>
    <property type="match status" value="1"/>
</dbReference>
<dbReference type="SUPFAM" id="SSF111331">
    <property type="entry name" value="NAD kinase/diacylglycerol kinase-like"/>
    <property type="match status" value="1"/>
</dbReference>
<evidence type="ECO:0000256" key="10">
    <source>
        <dbReference type="ARBA" id="ARBA00022837"/>
    </source>
</evidence>
<dbReference type="InterPro" id="IPR002048">
    <property type="entry name" value="EF_hand_dom"/>
</dbReference>
<feature type="compositionally biased region" description="Low complexity" evidence="13">
    <location>
        <begin position="133"/>
        <end position="152"/>
    </location>
</feature>
<dbReference type="VEuPathDB" id="VectorBase:SSCA005910"/>
<evidence type="ECO:0000256" key="4">
    <source>
        <dbReference type="ARBA" id="ARBA00022723"/>
    </source>
</evidence>
<comment type="catalytic activity">
    <reaction evidence="1 12">
        <text>a 1,2-diacyl-sn-glycerol + ATP = a 1,2-diacyl-sn-glycero-3-phosphate + ADP + H(+)</text>
        <dbReference type="Rhea" id="RHEA:10272"/>
        <dbReference type="ChEBI" id="CHEBI:15378"/>
        <dbReference type="ChEBI" id="CHEBI:17815"/>
        <dbReference type="ChEBI" id="CHEBI:30616"/>
        <dbReference type="ChEBI" id="CHEBI:58608"/>
        <dbReference type="ChEBI" id="CHEBI:456216"/>
        <dbReference type="EC" id="2.7.1.107"/>
    </reaction>
</comment>
<dbReference type="InterPro" id="IPR011992">
    <property type="entry name" value="EF-hand-dom_pair"/>
</dbReference>
<keyword evidence="10" id="KW-0106">Calcium</keyword>
<dbReference type="InterPro" id="IPR016064">
    <property type="entry name" value="NAD/diacylglycerol_kinase_sf"/>
</dbReference>
<dbReference type="SMART" id="SM00045">
    <property type="entry name" value="DAGKa"/>
    <property type="match status" value="1"/>
</dbReference>
<dbReference type="FunFam" id="3.40.50.10330:FF:000003">
    <property type="entry name" value="Diacylglycerol kinase"/>
    <property type="match status" value="1"/>
</dbReference>
<dbReference type="InterPro" id="IPR029477">
    <property type="entry name" value="DAG_kinase_typeI_N"/>
</dbReference>
<feature type="compositionally biased region" description="Polar residues" evidence="13">
    <location>
        <begin position="52"/>
        <end position="66"/>
    </location>
</feature>
<dbReference type="InterPro" id="IPR000756">
    <property type="entry name" value="Diacylglycerol_kin_accessory"/>
</dbReference>
<evidence type="ECO:0000256" key="12">
    <source>
        <dbReference type="RuleBase" id="RU361128"/>
    </source>
</evidence>
<feature type="region of interest" description="Disordered" evidence="13">
    <location>
        <begin position="432"/>
        <end position="470"/>
    </location>
</feature>
<reference evidence="14 15" key="1">
    <citation type="journal article" date="2015" name="Parasit. Vectors">
        <title>Draft genome of the scabies mite.</title>
        <authorList>
            <person name="Rider S.D.Jr."/>
            <person name="Morgan M.S."/>
            <person name="Arlian L.G."/>
        </authorList>
    </citation>
    <scope>NUCLEOTIDE SEQUENCE [LARGE SCALE GENOMIC DNA]</scope>
    <source>
        <strain evidence="14">Arlian Lab</strain>
    </source>
</reference>
<dbReference type="CDD" id="cd00051">
    <property type="entry name" value="EFh"/>
    <property type="match status" value="1"/>
</dbReference>
<keyword evidence="7" id="KW-0863">Zinc-finger</keyword>
<evidence type="ECO:0000256" key="5">
    <source>
        <dbReference type="ARBA" id="ARBA00022737"/>
    </source>
</evidence>
<dbReference type="Gene3D" id="1.10.238.10">
    <property type="entry name" value="EF-hand"/>
    <property type="match status" value="1"/>
</dbReference>
<dbReference type="InterPro" id="IPR018247">
    <property type="entry name" value="EF_Hand_1_Ca_BS"/>
</dbReference>
<dbReference type="InterPro" id="IPR002219">
    <property type="entry name" value="PKC_DAG/PE"/>
</dbReference>
<protein>
    <recommendedName>
        <fullName evidence="12">Diacylglycerol kinase</fullName>
        <shortName evidence="12">DAG kinase</shortName>
        <ecNumber evidence="12">2.7.1.107</ecNumber>
    </recommendedName>
</protein>
<dbReference type="GO" id="GO:0007200">
    <property type="term" value="P:phospholipase C-activating G protein-coupled receptor signaling pathway"/>
    <property type="evidence" value="ECO:0007669"/>
    <property type="project" value="InterPro"/>
</dbReference>
<dbReference type="PROSITE" id="PS50222">
    <property type="entry name" value="EF_HAND_2"/>
    <property type="match status" value="1"/>
</dbReference>
<evidence type="ECO:0000256" key="11">
    <source>
        <dbReference type="ARBA" id="ARBA00022840"/>
    </source>
</evidence>
<dbReference type="EC" id="2.7.1.107" evidence="12"/>
<sequence length="777" mass="87736">MAIKWLKKRKDIDLDGFKTFMSIYLENEISFDLIRRLFLSFVKRFEKKSEPTIDSQQQSSTHGINLNSSSCNQHHPPHHHHNHHSHTITEAFHSIGARFNFPSFGTTATIPVNNITNEIDEFDRNNNNDGENCSQTQPQLLPPSSSSILSDPDCSISTNKLSNCLQQQNKYLKDPKSFESSPNHSQMSRNSSRKSQTSLLVNPPKQKIDLRKLSSPIDVNSLRIPIKDVVCYLSLLEAGRPEDKLEFIFRLYDTDGNGYLDSNEMMIEIDYDADGTVSLEEWKRGGLTTIPLLVLLGLDSVFLHHWTEGNCTGKCSKCRKPVKSNNGITGLHCRWCQMTLHNHCASQLSPECNLGTHRDHILAPISIVPIVLERQRSLNSEKNGERNKNRPMISSVSSFSGLVGDQISSTSPIKTVTTSKIESKIKTINSNSSNNIADLSPLPTPKAIDDCSNNSRSSKRQQQQQQENMSPMSFQITPLKSQHPLIVLINPKSGGRQGMRILRKFQYLLNPRQVFDIATKGPYQALNFCKEIPDIRILCCGGDGTVGWILDTIDKMSFQTIPPIAILPLGTGNDLARCLRWGPGYDNESLNKIMRKVETSSAVMLDRWRIDIKNDDGNDRGDPIPSDIFNNYFSLGVDASIAFKFHLEREKHPEKFNSRMKNKMWYFEFATSETFFATCKNLHEDIDIYCDGLPLNLKNGPSLQGIAVLNIPSIYGGSNLWGENARRQLNKFSKKSKIQSYGIYQHINPLNHHSQEELGKDFQCKSMANHGSNLLVQ</sequence>
<name>A0A131ZU20_SARSC</name>
<dbReference type="Pfam" id="PF00609">
    <property type="entry name" value="DAGK_acc"/>
    <property type="match status" value="1"/>
</dbReference>
<comment type="caution">
    <text evidence="14">The sequence shown here is derived from an EMBL/GenBank/DDBJ whole genome shotgun (WGS) entry which is preliminary data.</text>
</comment>
<evidence type="ECO:0000313" key="14">
    <source>
        <dbReference type="EMBL" id="KPL96866.1"/>
    </source>
</evidence>
<dbReference type="Pfam" id="PF13202">
    <property type="entry name" value="EF-hand_5"/>
    <property type="match status" value="2"/>
</dbReference>
<dbReference type="InterPro" id="IPR038199">
    <property type="entry name" value="DGK_typeI_N_sf"/>
</dbReference>
<dbReference type="Gene3D" id="3.40.50.10330">
    <property type="entry name" value="Probable inorganic polyphosphate/atp-NAD kinase, domain 1"/>
    <property type="match status" value="1"/>
</dbReference>
<dbReference type="PROSITE" id="PS00479">
    <property type="entry name" value="ZF_DAG_PE_1"/>
    <property type="match status" value="1"/>
</dbReference>
<dbReference type="PANTHER" id="PTHR11255:SF48">
    <property type="entry name" value="DIACYLGLYCEROL KINASE 1"/>
    <property type="match status" value="1"/>
</dbReference>
<comment type="similarity">
    <text evidence="2 12">Belongs to the eukaryotic diacylglycerol kinase family.</text>
</comment>
<dbReference type="SUPFAM" id="SSF47473">
    <property type="entry name" value="EF-hand"/>
    <property type="match status" value="2"/>
</dbReference>
<dbReference type="InterPro" id="IPR017438">
    <property type="entry name" value="ATP-NAD_kinase_N"/>
</dbReference>